<sequence>MSTIPRPGALLSLIRETTADPARTLAEAVVPGETLWDQVNAFADLLLTRLPCPDELLLSAEPGIYLQAFDVIFNGATCVRLLPGETAQTFRLCHEWRLG</sequence>
<comment type="caution">
    <text evidence="1">The sequence shown here is derived from an EMBL/GenBank/DDBJ whole genome shotgun (WGS) entry which is preliminary data.</text>
</comment>
<keyword evidence="2" id="KW-1185">Reference proteome</keyword>
<evidence type="ECO:0000313" key="1">
    <source>
        <dbReference type="EMBL" id="GGR15691.1"/>
    </source>
</evidence>
<dbReference type="AlphaFoldDB" id="A0A918F797"/>
<protein>
    <submittedName>
        <fullName evidence="1">Uncharacterized protein</fullName>
    </submittedName>
</protein>
<evidence type="ECO:0000313" key="2">
    <source>
        <dbReference type="Proteomes" id="UP000603865"/>
    </source>
</evidence>
<organism evidence="1 2">
    <name type="scientific">Deinococcus ruber</name>
    <dbReference type="NCBI Taxonomy" id="1848197"/>
    <lineage>
        <taxon>Bacteria</taxon>
        <taxon>Thermotogati</taxon>
        <taxon>Deinococcota</taxon>
        <taxon>Deinococci</taxon>
        <taxon>Deinococcales</taxon>
        <taxon>Deinococcaceae</taxon>
        <taxon>Deinococcus</taxon>
    </lineage>
</organism>
<reference evidence="1" key="1">
    <citation type="journal article" date="2014" name="Int. J. Syst. Evol. Microbiol.">
        <title>Complete genome sequence of Corynebacterium casei LMG S-19264T (=DSM 44701T), isolated from a smear-ripened cheese.</title>
        <authorList>
            <consortium name="US DOE Joint Genome Institute (JGI-PGF)"/>
            <person name="Walter F."/>
            <person name="Albersmeier A."/>
            <person name="Kalinowski J."/>
            <person name="Ruckert C."/>
        </authorList>
    </citation>
    <scope>NUCLEOTIDE SEQUENCE</scope>
    <source>
        <strain evidence="1">JCM 31311</strain>
    </source>
</reference>
<gene>
    <name evidence="1" type="ORF">GCM10008957_30540</name>
</gene>
<reference evidence="1" key="2">
    <citation type="submission" date="2020-09" db="EMBL/GenBank/DDBJ databases">
        <authorList>
            <person name="Sun Q."/>
            <person name="Ohkuma M."/>
        </authorList>
    </citation>
    <scope>NUCLEOTIDE SEQUENCE</scope>
    <source>
        <strain evidence="1">JCM 31311</strain>
    </source>
</reference>
<name>A0A918F797_9DEIO</name>
<dbReference type="Proteomes" id="UP000603865">
    <property type="component" value="Unassembled WGS sequence"/>
</dbReference>
<proteinExistence type="predicted"/>
<dbReference type="RefSeq" id="WP_189091380.1">
    <property type="nucleotide sequence ID" value="NZ_BMQL01000018.1"/>
</dbReference>
<accession>A0A918F797</accession>
<dbReference type="EMBL" id="BMQL01000018">
    <property type="protein sequence ID" value="GGR15691.1"/>
    <property type="molecule type" value="Genomic_DNA"/>
</dbReference>